<dbReference type="SUPFAM" id="SSF102114">
    <property type="entry name" value="Radical SAM enzymes"/>
    <property type="match status" value="1"/>
</dbReference>
<keyword evidence="11" id="KW-1185">Reference proteome</keyword>
<keyword evidence="3" id="KW-0808">Transferase</keyword>
<proteinExistence type="predicted"/>
<dbReference type="PROSITE" id="PS51332">
    <property type="entry name" value="B12_BINDING"/>
    <property type="match status" value="1"/>
</dbReference>
<dbReference type="SFLD" id="SFLDG01123">
    <property type="entry name" value="methyltransferase_(Class_B)"/>
    <property type="match status" value="1"/>
</dbReference>
<dbReference type="InterPro" id="IPR007197">
    <property type="entry name" value="rSAM"/>
</dbReference>
<protein>
    <submittedName>
        <fullName evidence="10">B12-binding domain-containing radical SAM protein</fullName>
    </submittedName>
</protein>
<dbReference type="InterPro" id="IPR006158">
    <property type="entry name" value="Cobalamin-bd"/>
</dbReference>
<dbReference type="InterPro" id="IPR036724">
    <property type="entry name" value="Cobalamin-bd_sf"/>
</dbReference>
<feature type="domain" description="B12-binding" evidence="8">
    <location>
        <begin position="11"/>
        <end position="145"/>
    </location>
</feature>
<evidence type="ECO:0000256" key="7">
    <source>
        <dbReference type="ARBA" id="ARBA00023014"/>
    </source>
</evidence>
<keyword evidence="2" id="KW-0489">Methyltransferase</keyword>
<dbReference type="InterPro" id="IPR058240">
    <property type="entry name" value="rSAM_sf"/>
</dbReference>
<dbReference type="Gene3D" id="3.80.30.20">
    <property type="entry name" value="tm_1862 like domain"/>
    <property type="match status" value="1"/>
</dbReference>
<evidence type="ECO:0000259" key="8">
    <source>
        <dbReference type="PROSITE" id="PS51332"/>
    </source>
</evidence>
<dbReference type="InterPro" id="IPR051198">
    <property type="entry name" value="BchE-like"/>
</dbReference>
<dbReference type="InterPro" id="IPR006638">
    <property type="entry name" value="Elp3/MiaA/NifB-like_rSAM"/>
</dbReference>
<keyword evidence="7" id="KW-0411">Iron-sulfur</keyword>
<evidence type="ECO:0000313" key="11">
    <source>
        <dbReference type="Proteomes" id="UP001594351"/>
    </source>
</evidence>
<evidence type="ECO:0000256" key="6">
    <source>
        <dbReference type="ARBA" id="ARBA00023004"/>
    </source>
</evidence>
<evidence type="ECO:0000256" key="5">
    <source>
        <dbReference type="ARBA" id="ARBA00022723"/>
    </source>
</evidence>
<keyword evidence="6" id="KW-0408">Iron</keyword>
<evidence type="ECO:0000256" key="3">
    <source>
        <dbReference type="ARBA" id="ARBA00022679"/>
    </source>
</evidence>
<dbReference type="Gene3D" id="3.40.50.280">
    <property type="entry name" value="Cobalamin-binding domain"/>
    <property type="match status" value="1"/>
</dbReference>
<comment type="cofactor">
    <cofactor evidence="1">
        <name>[4Fe-4S] cluster</name>
        <dbReference type="ChEBI" id="CHEBI:49883"/>
    </cofactor>
</comment>
<organism evidence="10 11">
    <name type="scientific">candidate division CSSED10-310 bacterium</name>
    <dbReference type="NCBI Taxonomy" id="2855610"/>
    <lineage>
        <taxon>Bacteria</taxon>
        <taxon>Bacteria division CSSED10-310</taxon>
    </lineage>
</organism>
<dbReference type="PANTHER" id="PTHR43409">
    <property type="entry name" value="ANAEROBIC MAGNESIUM-PROTOPORPHYRIN IX MONOMETHYL ESTER CYCLASE-RELATED"/>
    <property type="match status" value="1"/>
</dbReference>
<sequence length="480" mass="54731">MKKNQKVLLVNPFPLLASAINEATIYPPLGIAYIAGYLESKGVECRIIDANLFRLGQTEILKRIKEFGADVIGISTNIVTIRAAIKLSQLIKNHLPVKVILGGPSADASIKNTLQESLADCIVIGEGERISWNLVNNGFDLKNTKGIVYIEDSEIKINPREDYIKDLDELPFPAWHLLPNLKLYMSKSRKRPVATMITSRGCPYRCIFCHKSIFGNQFRKRSVQNILDEIDLLRKNFKVRQIDLVDDNFTLDIPRAEKILDTITERNYNIALSLPNGVRADRLTPQLVRKMKLAGVYRAGLGIESGDEMILENIGKDLKLKHATEAIKMFRKENIIVSGFFMLGLPDDTRQTMQKTIDFAIKVNPHVANFSITVPLPGTELFDVIKKRGRFVKSVEEGISRGFFSISNGYFEIGELKKEDVFFYQRQAYRKFYIRPFKLLEVLLTIRTFQEFKWIFTIALPLLRGLISPKREDDTSPENE</sequence>
<dbReference type="Pfam" id="PF04055">
    <property type="entry name" value="Radical_SAM"/>
    <property type="match status" value="1"/>
</dbReference>
<dbReference type="SMART" id="SM00729">
    <property type="entry name" value="Elp3"/>
    <property type="match status" value="1"/>
</dbReference>
<dbReference type="SUPFAM" id="SSF52242">
    <property type="entry name" value="Cobalamin (vitamin B12)-binding domain"/>
    <property type="match status" value="1"/>
</dbReference>
<dbReference type="PANTHER" id="PTHR43409:SF7">
    <property type="entry name" value="BLL1977 PROTEIN"/>
    <property type="match status" value="1"/>
</dbReference>
<dbReference type="InterPro" id="IPR034466">
    <property type="entry name" value="Methyltransferase_Class_B"/>
</dbReference>
<evidence type="ECO:0000256" key="2">
    <source>
        <dbReference type="ARBA" id="ARBA00022603"/>
    </source>
</evidence>
<dbReference type="SFLD" id="SFLDS00029">
    <property type="entry name" value="Radical_SAM"/>
    <property type="match status" value="1"/>
</dbReference>
<dbReference type="CDD" id="cd02068">
    <property type="entry name" value="radical_SAM_B12_BD"/>
    <property type="match status" value="1"/>
</dbReference>
<feature type="domain" description="Radical SAM core" evidence="9">
    <location>
        <begin position="188"/>
        <end position="404"/>
    </location>
</feature>
<comment type="caution">
    <text evidence="10">The sequence shown here is derived from an EMBL/GenBank/DDBJ whole genome shotgun (WGS) entry which is preliminary data.</text>
</comment>
<gene>
    <name evidence="10" type="ORF">ACFL27_03695</name>
</gene>
<accession>A0ABV6YSX8</accession>
<evidence type="ECO:0000256" key="1">
    <source>
        <dbReference type="ARBA" id="ARBA00001966"/>
    </source>
</evidence>
<dbReference type="SFLD" id="SFLDG01082">
    <property type="entry name" value="B12-binding_domain_containing"/>
    <property type="match status" value="1"/>
</dbReference>
<evidence type="ECO:0000313" key="10">
    <source>
        <dbReference type="EMBL" id="MFC1849293.1"/>
    </source>
</evidence>
<dbReference type="PROSITE" id="PS51918">
    <property type="entry name" value="RADICAL_SAM"/>
    <property type="match status" value="1"/>
</dbReference>
<name>A0ABV6YSX8_UNCC1</name>
<reference evidence="10 11" key="1">
    <citation type="submission" date="2024-09" db="EMBL/GenBank/DDBJ databases">
        <title>Laminarin stimulates single cell rates of sulfate reduction while oxygen inhibits transcriptomic activity in coastal marine sediment.</title>
        <authorList>
            <person name="Lindsay M."/>
            <person name="Orcutt B."/>
            <person name="Emerson D."/>
            <person name="Stepanauskas R."/>
            <person name="D'Angelo T."/>
        </authorList>
    </citation>
    <scope>NUCLEOTIDE SEQUENCE [LARGE SCALE GENOMIC DNA]</scope>
    <source>
        <strain evidence="10">SAG AM-311-K15</strain>
    </source>
</reference>
<evidence type="ECO:0000259" key="9">
    <source>
        <dbReference type="PROSITE" id="PS51918"/>
    </source>
</evidence>
<dbReference type="CDD" id="cd01335">
    <property type="entry name" value="Radical_SAM"/>
    <property type="match status" value="1"/>
</dbReference>
<evidence type="ECO:0000256" key="4">
    <source>
        <dbReference type="ARBA" id="ARBA00022691"/>
    </source>
</evidence>
<keyword evidence="4" id="KW-0949">S-adenosyl-L-methionine</keyword>
<dbReference type="EMBL" id="JBHPBY010000030">
    <property type="protein sequence ID" value="MFC1849293.1"/>
    <property type="molecule type" value="Genomic_DNA"/>
</dbReference>
<keyword evidence="5" id="KW-0479">Metal-binding</keyword>
<dbReference type="Pfam" id="PF02310">
    <property type="entry name" value="B12-binding"/>
    <property type="match status" value="1"/>
</dbReference>
<dbReference type="InterPro" id="IPR023404">
    <property type="entry name" value="rSAM_horseshoe"/>
</dbReference>
<dbReference type="Proteomes" id="UP001594351">
    <property type="component" value="Unassembled WGS sequence"/>
</dbReference>